<dbReference type="CDD" id="cd00063">
    <property type="entry name" value="FN3"/>
    <property type="match status" value="1"/>
</dbReference>
<keyword evidence="8" id="KW-1015">Disulfide bond</keyword>
<feature type="signal peptide" evidence="10">
    <location>
        <begin position="1"/>
        <end position="24"/>
    </location>
</feature>
<dbReference type="Gene3D" id="2.60.40.10">
    <property type="entry name" value="Immunoglobulins"/>
    <property type="match status" value="1"/>
</dbReference>
<feature type="domain" description="Peptidase M43 pregnancy-associated plasma-A" evidence="11">
    <location>
        <begin position="160"/>
        <end position="316"/>
    </location>
</feature>
<dbReference type="EMBL" id="JAUJEA010000003">
    <property type="protein sequence ID" value="MDN5201950.1"/>
    <property type="molecule type" value="Genomic_DNA"/>
</dbReference>
<evidence type="ECO:0000256" key="6">
    <source>
        <dbReference type="ARBA" id="ARBA00022833"/>
    </source>
</evidence>
<keyword evidence="7 12" id="KW-0482">Metalloprotease</keyword>
<evidence type="ECO:0000256" key="4">
    <source>
        <dbReference type="ARBA" id="ARBA00022729"/>
    </source>
</evidence>
<name>A0ABT8KMK5_9BACT</name>
<dbReference type="InterPro" id="IPR036116">
    <property type="entry name" value="FN3_sf"/>
</dbReference>
<feature type="chain" id="PRO_5047335218" evidence="10">
    <location>
        <begin position="25"/>
        <end position="428"/>
    </location>
</feature>
<gene>
    <name evidence="12" type="ORF">QQ008_11265</name>
</gene>
<dbReference type="RefSeq" id="WP_346751974.1">
    <property type="nucleotide sequence ID" value="NZ_JAUJEA010000003.1"/>
</dbReference>
<dbReference type="Gene3D" id="3.40.390.10">
    <property type="entry name" value="Collagenase (Catalytic Domain)"/>
    <property type="match status" value="1"/>
</dbReference>
<evidence type="ECO:0000256" key="7">
    <source>
        <dbReference type="ARBA" id="ARBA00023049"/>
    </source>
</evidence>
<dbReference type="InterPro" id="IPR008754">
    <property type="entry name" value="Peptidase_M43"/>
</dbReference>
<reference evidence="12" key="1">
    <citation type="submission" date="2023-06" db="EMBL/GenBank/DDBJ databases">
        <title>Genomic of Parafulvivirga corallium.</title>
        <authorList>
            <person name="Wang G."/>
        </authorList>
    </citation>
    <scope>NUCLEOTIDE SEQUENCE</scope>
    <source>
        <strain evidence="12">BMA10</strain>
    </source>
</reference>
<organism evidence="12 13">
    <name type="scientific">Splendidivirga corallicola</name>
    <dbReference type="NCBI Taxonomy" id="3051826"/>
    <lineage>
        <taxon>Bacteria</taxon>
        <taxon>Pseudomonadati</taxon>
        <taxon>Bacteroidota</taxon>
        <taxon>Cytophagia</taxon>
        <taxon>Cytophagales</taxon>
        <taxon>Splendidivirgaceae</taxon>
        <taxon>Splendidivirga</taxon>
    </lineage>
</organism>
<evidence type="ECO:0000256" key="10">
    <source>
        <dbReference type="SAM" id="SignalP"/>
    </source>
</evidence>
<comment type="similarity">
    <text evidence="1">Belongs to the peptidase M43B family.</text>
</comment>
<keyword evidence="4 10" id="KW-0732">Signal</keyword>
<dbReference type="SUPFAM" id="SSF55486">
    <property type="entry name" value="Metalloproteases ('zincins'), catalytic domain"/>
    <property type="match status" value="1"/>
</dbReference>
<keyword evidence="2" id="KW-0645">Protease</keyword>
<dbReference type="Pfam" id="PF05572">
    <property type="entry name" value="Peptidase_M43"/>
    <property type="match status" value="1"/>
</dbReference>
<dbReference type="GO" id="GO:0008237">
    <property type="term" value="F:metallopeptidase activity"/>
    <property type="evidence" value="ECO:0007669"/>
    <property type="project" value="UniProtKB-KW"/>
</dbReference>
<evidence type="ECO:0000256" key="2">
    <source>
        <dbReference type="ARBA" id="ARBA00022670"/>
    </source>
</evidence>
<protein>
    <submittedName>
        <fullName evidence="12">M43 family zinc metalloprotease</fullName>
    </submittedName>
</protein>
<feature type="region of interest" description="Disordered" evidence="9">
    <location>
        <begin position="404"/>
        <end position="428"/>
    </location>
</feature>
<comment type="caution">
    <text evidence="12">The sequence shown here is derived from an EMBL/GenBank/DDBJ whole genome shotgun (WGS) entry which is preliminary data.</text>
</comment>
<evidence type="ECO:0000256" key="8">
    <source>
        <dbReference type="ARBA" id="ARBA00023157"/>
    </source>
</evidence>
<evidence type="ECO:0000256" key="9">
    <source>
        <dbReference type="SAM" id="MobiDB-lite"/>
    </source>
</evidence>
<keyword evidence="6" id="KW-0862">Zinc</keyword>
<keyword evidence="5" id="KW-0378">Hydrolase</keyword>
<evidence type="ECO:0000313" key="13">
    <source>
        <dbReference type="Proteomes" id="UP001172082"/>
    </source>
</evidence>
<dbReference type="SUPFAM" id="SSF49265">
    <property type="entry name" value="Fibronectin type III"/>
    <property type="match status" value="1"/>
</dbReference>
<proteinExistence type="inferred from homology"/>
<evidence type="ECO:0000256" key="1">
    <source>
        <dbReference type="ARBA" id="ARBA00008721"/>
    </source>
</evidence>
<dbReference type="PANTHER" id="PTHR47466">
    <property type="match status" value="1"/>
</dbReference>
<evidence type="ECO:0000256" key="3">
    <source>
        <dbReference type="ARBA" id="ARBA00022723"/>
    </source>
</evidence>
<dbReference type="PANTHER" id="PTHR47466:SF1">
    <property type="entry name" value="METALLOPROTEASE MEP1 (AFU_ORTHOLOGUE AFUA_1G07730)-RELATED"/>
    <property type="match status" value="1"/>
</dbReference>
<sequence>MTNLVTRASVVICLLLFFQGHTMAQHDNPCRADEVNLRMDKLRNSRKAVVPRVQMQKTSDTNATLATTQYVIPTVVHVFGTNFAGWPVNDNIIQTALEEVNKDFKGLNTDFNDVVPAFAPLRATMDLEFRLATIDPNGNPTTGIIYHPDVGCGLGNAAFDTRISDHAWDNYKYCNVYISLDLHCEGSFNSGVAWLPDVSMSNANTARVVYNGRYLWGNDLDSEFQATLTHEFGHWLGLHHTFRGNCSDTDFAFGGGSERPDAASWDDTPATLSNTSGCSNAERCAGAGQVNVSNYMDYSDCRRMYTAGQVQVMTWHLENHPGRQVLWQESNLIATGTSDGPADTEPPTAPTGLTATVLKSYGMVLNWTASTDNVGVVGYNIYDGATKIASSNTNSVILSELSANTSFSPPRRGGPPKYRGEGRPCGRK</sequence>
<evidence type="ECO:0000256" key="5">
    <source>
        <dbReference type="ARBA" id="ARBA00022801"/>
    </source>
</evidence>
<dbReference type="Proteomes" id="UP001172082">
    <property type="component" value="Unassembled WGS sequence"/>
</dbReference>
<keyword evidence="3" id="KW-0479">Metal-binding</keyword>
<dbReference type="InterPro" id="IPR024079">
    <property type="entry name" value="MetalloPept_cat_dom_sf"/>
</dbReference>
<feature type="compositionally biased region" description="Basic and acidic residues" evidence="9">
    <location>
        <begin position="418"/>
        <end position="428"/>
    </location>
</feature>
<dbReference type="InterPro" id="IPR013783">
    <property type="entry name" value="Ig-like_fold"/>
</dbReference>
<accession>A0ABT8KMK5</accession>
<evidence type="ECO:0000313" key="12">
    <source>
        <dbReference type="EMBL" id="MDN5201950.1"/>
    </source>
</evidence>
<dbReference type="InterPro" id="IPR003961">
    <property type="entry name" value="FN3_dom"/>
</dbReference>
<evidence type="ECO:0000259" key="11">
    <source>
        <dbReference type="Pfam" id="PF05572"/>
    </source>
</evidence>
<keyword evidence="13" id="KW-1185">Reference proteome</keyword>